<dbReference type="Proteomes" id="UP000239352">
    <property type="component" value="Unassembled WGS sequence"/>
</dbReference>
<keyword evidence="5" id="KW-0676">Redox-active center</keyword>
<sequence length="217" mass="23284">MSSKTPRWRGFGREIRWTLTVLVVAVLGVVALWPREDDTPSTPETPANSGRAGADLGELRARAALAECSPAPRSGPSVAELEGASGTCLGDGSPVELADMLGERGTLINVWASWCPPCRRELPALQSYSEQPDSVRVIGVQVRSDAAGGLELLDSLDVRLPVVHDSGGRVAERLRVPTTLPVSYLVTPEGEVRRMPPEVFDSATQVRQAVHSELEAR</sequence>
<dbReference type="EMBL" id="PVSR01000015">
    <property type="protein sequence ID" value="PRW63382.1"/>
    <property type="molecule type" value="Genomic_DNA"/>
</dbReference>
<evidence type="ECO:0000256" key="3">
    <source>
        <dbReference type="ARBA" id="ARBA00022968"/>
    </source>
</evidence>
<evidence type="ECO:0000256" key="2">
    <source>
        <dbReference type="ARBA" id="ARBA00022748"/>
    </source>
</evidence>
<dbReference type="AlphaFoldDB" id="A0A2T0GWA2"/>
<proteinExistence type="predicted"/>
<dbReference type="Gene3D" id="3.40.30.10">
    <property type="entry name" value="Glutaredoxin"/>
    <property type="match status" value="1"/>
</dbReference>
<dbReference type="GO" id="GO:0030313">
    <property type="term" value="C:cell envelope"/>
    <property type="evidence" value="ECO:0007669"/>
    <property type="project" value="UniProtKB-SubCell"/>
</dbReference>
<dbReference type="Pfam" id="PF00578">
    <property type="entry name" value="AhpC-TSA"/>
    <property type="match status" value="1"/>
</dbReference>
<gene>
    <name evidence="7" type="ORF">CEP50_10555</name>
</gene>
<dbReference type="CDD" id="cd02966">
    <property type="entry name" value="TlpA_like_family"/>
    <property type="match status" value="1"/>
</dbReference>
<keyword evidence="2" id="KW-0201">Cytochrome c-type biogenesis</keyword>
<name>A0A2T0GWA2_ACTMO</name>
<comment type="subcellular location">
    <subcellularLocation>
        <location evidence="1">Cell envelope</location>
    </subcellularLocation>
</comment>
<dbReference type="PANTHER" id="PTHR42852:SF6">
    <property type="entry name" value="THIOL:DISULFIDE INTERCHANGE PROTEIN DSBE"/>
    <property type="match status" value="1"/>
</dbReference>
<dbReference type="GO" id="GO:0016209">
    <property type="term" value="F:antioxidant activity"/>
    <property type="evidence" value="ECO:0007669"/>
    <property type="project" value="InterPro"/>
</dbReference>
<keyword evidence="8" id="KW-1185">Reference proteome</keyword>
<accession>A0A2T0GWA2</accession>
<dbReference type="PANTHER" id="PTHR42852">
    <property type="entry name" value="THIOL:DISULFIDE INTERCHANGE PROTEIN DSBE"/>
    <property type="match status" value="1"/>
</dbReference>
<reference evidence="7 8" key="1">
    <citation type="submission" date="2018-03" db="EMBL/GenBank/DDBJ databases">
        <title>Actinopolyspora mortivallis from Sahara, screening for active biomolecules.</title>
        <authorList>
            <person name="Selama O."/>
            <person name="Wellington E.M.H."/>
            <person name="Hacene H."/>
        </authorList>
    </citation>
    <scope>NUCLEOTIDE SEQUENCE [LARGE SCALE GENOMIC DNA]</scope>
    <source>
        <strain evidence="7 8">M5A</strain>
    </source>
</reference>
<dbReference type="PROSITE" id="PS51352">
    <property type="entry name" value="THIOREDOXIN_2"/>
    <property type="match status" value="1"/>
</dbReference>
<dbReference type="InterPro" id="IPR017937">
    <property type="entry name" value="Thioredoxin_CS"/>
</dbReference>
<dbReference type="GO" id="GO:0017004">
    <property type="term" value="P:cytochrome complex assembly"/>
    <property type="evidence" value="ECO:0007669"/>
    <property type="project" value="UniProtKB-KW"/>
</dbReference>
<comment type="caution">
    <text evidence="7">The sequence shown here is derived from an EMBL/GenBank/DDBJ whole genome shotgun (WGS) entry which is preliminary data.</text>
</comment>
<dbReference type="InterPro" id="IPR036249">
    <property type="entry name" value="Thioredoxin-like_sf"/>
</dbReference>
<dbReference type="InterPro" id="IPR050553">
    <property type="entry name" value="Thioredoxin_ResA/DsbE_sf"/>
</dbReference>
<evidence type="ECO:0000313" key="8">
    <source>
        <dbReference type="Proteomes" id="UP000239352"/>
    </source>
</evidence>
<keyword evidence="3" id="KW-0812">Transmembrane</keyword>
<protein>
    <submittedName>
        <fullName evidence="7">TlpA family protein disulfide reductase</fullName>
    </submittedName>
</protein>
<dbReference type="PROSITE" id="PS00194">
    <property type="entry name" value="THIOREDOXIN_1"/>
    <property type="match status" value="1"/>
</dbReference>
<organism evidence="7 8">
    <name type="scientific">Actinopolyspora mortivallis</name>
    <dbReference type="NCBI Taxonomy" id="33906"/>
    <lineage>
        <taxon>Bacteria</taxon>
        <taxon>Bacillati</taxon>
        <taxon>Actinomycetota</taxon>
        <taxon>Actinomycetes</taxon>
        <taxon>Actinopolysporales</taxon>
        <taxon>Actinopolysporaceae</taxon>
        <taxon>Actinopolyspora</taxon>
    </lineage>
</organism>
<dbReference type="SUPFAM" id="SSF52833">
    <property type="entry name" value="Thioredoxin-like"/>
    <property type="match status" value="1"/>
</dbReference>
<evidence type="ECO:0000313" key="7">
    <source>
        <dbReference type="EMBL" id="PRW63382.1"/>
    </source>
</evidence>
<evidence type="ECO:0000259" key="6">
    <source>
        <dbReference type="PROSITE" id="PS51352"/>
    </source>
</evidence>
<dbReference type="InParanoid" id="A0A2T0GWA2"/>
<dbReference type="InterPro" id="IPR013766">
    <property type="entry name" value="Thioredoxin_domain"/>
</dbReference>
<feature type="domain" description="Thioredoxin" evidence="6">
    <location>
        <begin position="72"/>
        <end position="215"/>
    </location>
</feature>
<keyword evidence="4" id="KW-1015">Disulfide bond</keyword>
<evidence type="ECO:0000256" key="4">
    <source>
        <dbReference type="ARBA" id="ARBA00023157"/>
    </source>
</evidence>
<dbReference type="GO" id="GO:0016491">
    <property type="term" value="F:oxidoreductase activity"/>
    <property type="evidence" value="ECO:0007669"/>
    <property type="project" value="InterPro"/>
</dbReference>
<dbReference type="RefSeq" id="WP_106113769.1">
    <property type="nucleotide sequence ID" value="NZ_PVSR01000015.1"/>
</dbReference>
<dbReference type="STRING" id="1050202.GCA_000384035_03370"/>
<dbReference type="InterPro" id="IPR000866">
    <property type="entry name" value="AhpC/TSA"/>
</dbReference>
<evidence type="ECO:0000256" key="5">
    <source>
        <dbReference type="ARBA" id="ARBA00023284"/>
    </source>
</evidence>
<keyword evidence="3" id="KW-0735">Signal-anchor</keyword>
<evidence type="ECO:0000256" key="1">
    <source>
        <dbReference type="ARBA" id="ARBA00004196"/>
    </source>
</evidence>